<dbReference type="Gene3D" id="3.40.1190.20">
    <property type="match status" value="1"/>
</dbReference>
<dbReference type="UniPathway" id="UPA00916">
    <property type="reaction ID" value="UER00889"/>
</dbReference>
<feature type="binding site" evidence="9">
    <location>
        <position position="233"/>
    </location>
    <ligand>
        <name>K(+)</name>
        <dbReference type="ChEBI" id="CHEBI:29103"/>
    </ligand>
</feature>
<evidence type="ECO:0000259" key="10">
    <source>
        <dbReference type="Pfam" id="PF00294"/>
    </source>
</evidence>
<evidence type="ECO:0000313" key="12">
    <source>
        <dbReference type="Proteomes" id="UP000283587"/>
    </source>
</evidence>
<feature type="binding site" evidence="9">
    <location>
        <position position="237"/>
    </location>
    <ligand>
        <name>substrate</name>
    </ligand>
</feature>
<dbReference type="PRINTS" id="PR00990">
    <property type="entry name" value="RIBOKINASE"/>
</dbReference>
<keyword evidence="6 9" id="KW-0460">Magnesium</keyword>
<evidence type="ECO:0000256" key="1">
    <source>
        <dbReference type="ARBA" id="ARBA00022679"/>
    </source>
</evidence>
<feature type="binding site" evidence="9">
    <location>
        <begin position="236"/>
        <end position="237"/>
    </location>
    <ligand>
        <name>ATP</name>
        <dbReference type="ChEBI" id="CHEBI:30616"/>
    </ligand>
</feature>
<comment type="pathway">
    <text evidence="9">Carbohydrate metabolism; D-ribose degradation; D-ribose 5-phosphate from beta-D-ribopyranose: step 2/2.</text>
</comment>
<evidence type="ECO:0000313" key="11">
    <source>
        <dbReference type="EMBL" id="RJL19308.1"/>
    </source>
</evidence>
<feature type="domain" description="Carbohydrate kinase PfkB" evidence="10">
    <location>
        <begin position="6"/>
        <end position="280"/>
    </location>
</feature>
<comment type="caution">
    <text evidence="11">The sequence shown here is derived from an EMBL/GenBank/DDBJ whole genome shotgun (WGS) entry which is preliminary data.</text>
</comment>
<dbReference type="GO" id="GO:0004747">
    <property type="term" value="F:ribokinase activity"/>
    <property type="evidence" value="ECO:0007669"/>
    <property type="project" value="UniProtKB-UniRule"/>
</dbReference>
<comment type="activity regulation">
    <text evidence="9">Activated by a monovalent cation that binds near, but not in, the active site. The most likely occupant of the site in vivo is potassium. Ion binding induces a conformational change that may alter substrate affinity.</text>
</comment>
<feature type="binding site" evidence="9">
    <location>
        <begin position="38"/>
        <end position="42"/>
    </location>
    <ligand>
        <name>substrate</name>
    </ligand>
</feature>
<keyword evidence="5 9" id="KW-0067">ATP-binding</keyword>
<dbReference type="PANTHER" id="PTHR10584:SF166">
    <property type="entry name" value="RIBOKINASE"/>
    <property type="match status" value="1"/>
</dbReference>
<dbReference type="GO" id="GO:0005524">
    <property type="term" value="F:ATP binding"/>
    <property type="evidence" value="ECO:0007669"/>
    <property type="project" value="UniProtKB-UniRule"/>
</dbReference>
<dbReference type="Proteomes" id="UP000283587">
    <property type="component" value="Unassembled WGS sequence"/>
</dbReference>
<feature type="active site" description="Proton acceptor" evidence="9">
    <location>
        <position position="237"/>
    </location>
</feature>
<feature type="binding site" evidence="9">
    <location>
        <position position="137"/>
    </location>
    <ligand>
        <name>substrate</name>
    </ligand>
</feature>
<gene>
    <name evidence="9" type="primary">rbsK</name>
    <name evidence="11" type="ORF">D3P05_05305</name>
</gene>
<dbReference type="GO" id="GO:0005829">
    <property type="term" value="C:cytosol"/>
    <property type="evidence" value="ECO:0007669"/>
    <property type="project" value="TreeGrafter"/>
</dbReference>
<comment type="caution">
    <text evidence="9">Lacks conserved residue(s) required for the propagation of feature annotation.</text>
</comment>
<comment type="subunit">
    <text evidence="9">Homodimer.</text>
</comment>
<comment type="subcellular location">
    <subcellularLocation>
        <location evidence="9">Cytoplasm</location>
    </subcellularLocation>
</comment>
<dbReference type="PANTHER" id="PTHR10584">
    <property type="entry name" value="SUGAR KINASE"/>
    <property type="match status" value="1"/>
</dbReference>
<dbReference type="GO" id="GO:0046872">
    <property type="term" value="F:metal ion binding"/>
    <property type="evidence" value="ECO:0007669"/>
    <property type="project" value="UniProtKB-KW"/>
</dbReference>
<feature type="binding site" evidence="9">
    <location>
        <position position="180"/>
    </location>
    <ligand>
        <name>ATP</name>
        <dbReference type="ChEBI" id="CHEBI:30616"/>
    </ligand>
</feature>
<feature type="binding site" evidence="9">
    <location>
        <position position="270"/>
    </location>
    <ligand>
        <name>K(+)</name>
        <dbReference type="ChEBI" id="CHEBI:29103"/>
    </ligand>
</feature>
<keyword evidence="12" id="KW-1185">Reference proteome</keyword>
<feature type="binding site" evidence="9">
    <location>
        <position position="272"/>
    </location>
    <ligand>
        <name>K(+)</name>
        <dbReference type="ChEBI" id="CHEBI:29103"/>
    </ligand>
</feature>
<evidence type="ECO:0000256" key="7">
    <source>
        <dbReference type="ARBA" id="ARBA00022958"/>
    </source>
</evidence>
<dbReference type="InterPro" id="IPR011877">
    <property type="entry name" value="Ribokinase"/>
</dbReference>
<keyword evidence="1 9" id="KW-0808">Transferase</keyword>
<dbReference type="GO" id="GO:0019303">
    <property type="term" value="P:D-ribose catabolic process"/>
    <property type="evidence" value="ECO:0007669"/>
    <property type="project" value="UniProtKB-UniRule"/>
</dbReference>
<comment type="similarity">
    <text evidence="9">Belongs to the carbohydrate kinase PfkB family. Ribokinase subfamily.</text>
</comment>
<comment type="catalytic activity">
    <reaction evidence="9">
        <text>D-ribose + ATP = D-ribose 5-phosphate + ADP + H(+)</text>
        <dbReference type="Rhea" id="RHEA:13697"/>
        <dbReference type="ChEBI" id="CHEBI:15378"/>
        <dbReference type="ChEBI" id="CHEBI:30616"/>
        <dbReference type="ChEBI" id="CHEBI:47013"/>
        <dbReference type="ChEBI" id="CHEBI:78346"/>
        <dbReference type="ChEBI" id="CHEBI:456216"/>
        <dbReference type="EC" id="2.7.1.15"/>
    </reaction>
</comment>
<protein>
    <recommendedName>
        <fullName evidence="9">Ribokinase</fullName>
        <shortName evidence="9">RK</shortName>
        <ecNumber evidence="9">2.7.1.15</ecNumber>
    </recommendedName>
</protein>
<accession>A0A419AA43</accession>
<evidence type="ECO:0000256" key="5">
    <source>
        <dbReference type="ARBA" id="ARBA00022840"/>
    </source>
</evidence>
<dbReference type="RefSeq" id="WP_119897144.1">
    <property type="nucleotide sequence ID" value="NZ_QNRC01000014.1"/>
</dbReference>
<dbReference type="Pfam" id="PF00294">
    <property type="entry name" value="PfkB"/>
    <property type="match status" value="1"/>
</dbReference>
<dbReference type="InterPro" id="IPR029056">
    <property type="entry name" value="Ribokinase-like"/>
</dbReference>
<organism evidence="11 12">
    <name type="scientific">Paracoccus siganidrum</name>
    <dbReference type="NCBI Taxonomy" id="1276757"/>
    <lineage>
        <taxon>Bacteria</taxon>
        <taxon>Pseudomonadati</taxon>
        <taxon>Pseudomonadota</taxon>
        <taxon>Alphaproteobacteria</taxon>
        <taxon>Rhodobacterales</taxon>
        <taxon>Paracoccaceae</taxon>
        <taxon>Paracoccus</taxon>
    </lineage>
</organism>
<dbReference type="InterPro" id="IPR011611">
    <property type="entry name" value="PfkB_dom"/>
</dbReference>
<dbReference type="InterPro" id="IPR002139">
    <property type="entry name" value="Ribo/fructo_kinase"/>
</dbReference>
<dbReference type="HAMAP" id="MF_01987">
    <property type="entry name" value="Ribokinase"/>
    <property type="match status" value="1"/>
</dbReference>
<keyword evidence="9" id="KW-0963">Cytoplasm</keyword>
<name>A0A419AA43_9RHOB</name>
<dbReference type="SUPFAM" id="SSF53613">
    <property type="entry name" value="Ribokinase-like"/>
    <property type="match status" value="1"/>
</dbReference>
<keyword evidence="4 9" id="KW-0418">Kinase</keyword>
<dbReference type="AlphaFoldDB" id="A0A419AA43"/>
<dbReference type="OrthoDB" id="9792663at2"/>
<feature type="binding site" evidence="9">
    <location>
        <position position="231"/>
    </location>
    <ligand>
        <name>K(+)</name>
        <dbReference type="ChEBI" id="CHEBI:29103"/>
    </ligand>
</feature>
<dbReference type="EC" id="2.7.1.15" evidence="9"/>
<keyword evidence="7 9" id="KW-0630">Potassium</keyword>
<keyword evidence="8 9" id="KW-0119">Carbohydrate metabolism</keyword>
<feature type="binding site" evidence="9">
    <location>
        <position position="267"/>
    </location>
    <ligand>
        <name>K(+)</name>
        <dbReference type="ChEBI" id="CHEBI:29103"/>
    </ligand>
</feature>
<keyword evidence="2 9" id="KW-0479">Metal-binding</keyword>
<evidence type="ECO:0000256" key="4">
    <source>
        <dbReference type="ARBA" id="ARBA00022777"/>
    </source>
</evidence>
<sequence length="294" mass="30184">MTVWNLGSINIDHVYRLDHLPRPGETLAATGHDQGLGGKGANQSVAAARAGATVRHLGALGPGADWVIARLQASGVATEGIRILPDSSSGHAIIMVDADAENAIVIHAGANRALDPDWLRGACAGIAAGDTLLIQNETSLQAEAARLAQEAGARVIYSAAPFDLDALREVLPHVSILALNEGEAEQLFAAMPGALPVAQMLITRGAKGAEFRDLRSGESLHQPAFPVTPVDTTGAGDCFAGYFAAALDGGESVAQALRLAAAAAALQVTRSGAGDAMPTRAEVEAFLKDRPDPA</sequence>
<evidence type="ECO:0000256" key="2">
    <source>
        <dbReference type="ARBA" id="ARBA00022723"/>
    </source>
</evidence>
<reference evidence="12" key="1">
    <citation type="submission" date="2018-09" db="EMBL/GenBank/DDBJ databases">
        <title>Paracoccus onubensis nov. sp. a moderate halophilic bacterium isolated from Gruta de las Maravillas (Aracena, Spain).</title>
        <authorList>
            <person name="Jurado V."/>
            <person name="Gutierrez-Patricio S."/>
            <person name="Gonzalez-Pimentel J.L."/>
            <person name="Miller A.Z."/>
            <person name="Laiz L."/>
            <person name="Saiz-Jimenez C."/>
        </authorList>
    </citation>
    <scope>NUCLEOTIDE SEQUENCE [LARGE SCALE GENOMIC DNA]</scope>
    <source>
        <strain evidence="12">DSM 26381</strain>
    </source>
</reference>
<evidence type="ECO:0000256" key="9">
    <source>
        <dbReference type="HAMAP-Rule" id="MF_01987"/>
    </source>
</evidence>
<evidence type="ECO:0000256" key="3">
    <source>
        <dbReference type="ARBA" id="ARBA00022741"/>
    </source>
</evidence>
<feature type="binding site" evidence="9">
    <location>
        <begin position="203"/>
        <end position="208"/>
    </location>
    <ligand>
        <name>ATP</name>
        <dbReference type="ChEBI" id="CHEBI:30616"/>
    </ligand>
</feature>
<comment type="cofactor">
    <cofactor evidence="9">
        <name>Mg(2+)</name>
        <dbReference type="ChEBI" id="CHEBI:18420"/>
    </cofactor>
    <text evidence="9">Requires a divalent cation, most likely magnesium in vivo, as an electrophilic catalyst to aid phosphoryl group transfer. It is the chelate of the metal and the nucleotide that is the actual substrate.</text>
</comment>
<evidence type="ECO:0000256" key="8">
    <source>
        <dbReference type="ARBA" id="ARBA00023277"/>
    </source>
</evidence>
<dbReference type="EMBL" id="QZEW01000017">
    <property type="protein sequence ID" value="RJL19308.1"/>
    <property type="molecule type" value="Genomic_DNA"/>
</dbReference>
<comment type="function">
    <text evidence="9">Catalyzes the phosphorylation of ribose at O-5 in a reaction requiring ATP and magnesium. The resulting D-ribose-5-phosphate can then be used either for sythesis of nucleotides, histidine, and tryptophan, or as a component of the pentose phosphate pathway.</text>
</comment>
<keyword evidence="3 9" id="KW-0547">Nucleotide-binding</keyword>
<feature type="binding site" evidence="9">
    <location>
        <begin position="10"/>
        <end position="12"/>
    </location>
    <ligand>
        <name>substrate</name>
    </ligand>
</feature>
<evidence type="ECO:0000256" key="6">
    <source>
        <dbReference type="ARBA" id="ARBA00022842"/>
    </source>
</evidence>
<dbReference type="CDD" id="cd01174">
    <property type="entry name" value="ribokinase"/>
    <property type="match status" value="1"/>
</dbReference>
<proteinExistence type="inferred from homology"/>